<keyword evidence="4" id="KW-1185">Reference proteome</keyword>
<dbReference type="PANTHER" id="PTHR34219:SF9">
    <property type="entry name" value="IRON-REGULATED INNER MEMBRANE PROTEIN"/>
    <property type="match status" value="1"/>
</dbReference>
<feature type="transmembrane region" description="Helical" evidence="2">
    <location>
        <begin position="401"/>
        <end position="422"/>
    </location>
</feature>
<keyword evidence="2" id="KW-0812">Transmembrane</keyword>
<feature type="transmembrane region" description="Helical" evidence="2">
    <location>
        <begin position="359"/>
        <end position="380"/>
    </location>
</feature>
<dbReference type="EMBL" id="JBHSOG010000030">
    <property type="protein sequence ID" value="MFC5769481.1"/>
    <property type="molecule type" value="Genomic_DNA"/>
</dbReference>
<evidence type="ECO:0000313" key="3">
    <source>
        <dbReference type="EMBL" id="MFC5769481.1"/>
    </source>
</evidence>
<feature type="compositionally biased region" description="Low complexity" evidence="1">
    <location>
        <begin position="545"/>
        <end position="555"/>
    </location>
</feature>
<feature type="region of interest" description="Disordered" evidence="1">
    <location>
        <begin position="545"/>
        <end position="564"/>
    </location>
</feature>
<comment type="caution">
    <text evidence="3">The sequence shown here is derived from an EMBL/GenBank/DDBJ whole genome shotgun (WGS) entry which is preliminary data.</text>
</comment>
<feature type="transmembrane region" description="Helical" evidence="2">
    <location>
        <begin position="494"/>
        <end position="518"/>
    </location>
</feature>
<evidence type="ECO:0000313" key="4">
    <source>
        <dbReference type="Proteomes" id="UP001595974"/>
    </source>
</evidence>
<name>A0ABW1AR69_9RHOO</name>
<feature type="transmembrane region" description="Helical" evidence="2">
    <location>
        <begin position="12"/>
        <end position="36"/>
    </location>
</feature>
<evidence type="ECO:0000256" key="2">
    <source>
        <dbReference type="SAM" id="Phobius"/>
    </source>
</evidence>
<feature type="transmembrane region" description="Helical" evidence="2">
    <location>
        <begin position="152"/>
        <end position="177"/>
    </location>
</feature>
<evidence type="ECO:0000256" key="1">
    <source>
        <dbReference type="SAM" id="MobiDB-lite"/>
    </source>
</evidence>
<dbReference type="PANTHER" id="PTHR34219">
    <property type="entry name" value="IRON-REGULATED INNER MEMBRANE PROTEIN-RELATED"/>
    <property type="match status" value="1"/>
</dbReference>
<reference evidence="4" key="1">
    <citation type="journal article" date="2019" name="Int. J. Syst. Evol. Microbiol.">
        <title>The Global Catalogue of Microorganisms (GCM) 10K type strain sequencing project: providing services to taxonomists for standard genome sequencing and annotation.</title>
        <authorList>
            <consortium name="The Broad Institute Genomics Platform"/>
            <consortium name="The Broad Institute Genome Sequencing Center for Infectious Disease"/>
            <person name="Wu L."/>
            <person name="Ma J."/>
        </authorList>
    </citation>
    <scope>NUCLEOTIDE SEQUENCE [LARGE SCALE GENOMIC DNA]</scope>
    <source>
        <strain evidence="4">SHR3</strain>
    </source>
</reference>
<sequence>MRSDIIRIYKAVHTWTGIITGMALFIAFYAGALTVFQEPIARWASPPAEGRAVPLQDAQALIVGTLQAHPEAARDFTIHLREAEHLPARMSWRVREQGADDHDETSARHYVASLDAGAGVKVEEARPSQLSKFIDVLHRVVGLPVDSDPNRWIMGVVAALYTLALVSGVIVLLPSLVKDFFALRVGRNLKRMWLDAHNVVGIVSLPFHLVMALTAVVFAFHDGIYYLQDKMFHEGRLAGNFQGGRSAAAPPSSLSPPDPATMLPPAELVARAQAVSPDFEPETLQYQNVIGPRAAVRVWGKDAAALSPRALGGFVAIDPYSGRVLSTDYLPGRQDGAHTTVSSFFALHMAAFGGTPVQWMYFVLGLAGVWLFYSGNLLWVESRRRKAARGETGIPAQRRDVRLMASATVGVCLGCICGISLTIAAGKWLHGHVEDVNAWHRYIYYAVFFCSIAWAFARGAAVASVHLLQAAAACTLAIPLTTLLAWSVPSLGMWAHGSAAALGVDATALGGAFCFAWMARATARRVRSGPRDSVWSAHAQGPAVAPVADGAASPGRAGVESGPV</sequence>
<dbReference type="InterPro" id="IPR005625">
    <property type="entry name" value="PepSY-ass_TM"/>
</dbReference>
<dbReference type="Proteomes" id="UP001595974">
    <property type="component" value="Unassembled WGS sequence"/>
</dbReference>
<keyword evidence="2" id="KW-1133">Transmembrane helix</keyword>
<protein>
    <submittedName>
        <fullName evidence="3">PepSY-associated TM helix domain-containing protein</fullName>
    </submittedName>
</protein>
<dbReference type="RefSeq" id="WP_096446672.1">
    <property type="nucleotide sequence ID" value="NZ_JBHSOG010000030.1"/>
</dbReference>
<feature type="transmembrane region" description="Helical" evidence="2">
    <location>
        <begin position="467"/>
        <end position="488"/>
    </location>
</feature>
<feature type="transmembrane region" description="Helical" evidence="2">
    <location>
        <begin position="442"/>
        <end position="460"/>
    </location>
</feature>
<proteinExistence type="predicted"/>
<gene>
    <name evidence="3" type="ORF">ACFPTN_08845</name>
</gene>
<keyword evidence="2" id="KW-0472">Membrane</keyword>
<feature type="transmembrane region" description="Helical" evidence="2">
    <location>
        <begin position="198"/>
        <end position="221"/>
    </location>
</feature>
<organism evidence="3 4">
    <name type="scientific">Thauera sinica</name>
    <dbReference type="NCBI Taxonomy" id="2665146"/>
    <lineage>
        <taxon>Bacteria</taxon>
        <taxon>Pseudomonadati</taxon>
        <taxon>Pseudomonadota</taxon>
        <taxon>Betaproteobacteria</taxon>
        <taxon>Rhodocyclales</taxon>
        <taxon>Zoogloeaceae</taxon>
        <taxon>Thauera</taxon>
    </lineage>
</organism>
<accession>A0ABW1AR69</accession>
<dbReference type="Pfam" id="PF03929">
    <property type="entry name" value="PepSY_TM"/>
    <property type="match status" value="1"/>
</dbReference>